<feature type="transmembrane region" description="Helical" evidence="14">
    <location>
        <begin position="235"/>
        <end position="254"/>
    </location>
</feature>
<dbReference type="SUPFAM" id="SSF81321">
    <property type="entry name" value="Family A G protein-coupled receptor-like"/>
    <property type="match status" value="1"/>
</dbReference>
<dbReference type="OMA" id="LSHRWLY"/>
<keyword evidence="17" id="KW-1185">Reference proteome</keyword>
<dbReference type="InParanoid" id="A0A3P8VM98"/>
<reference evidence="16" key="2">
    <citation type="submission" date="2025-08" db="UniProtKB">
        <authorList>
            <consortium name="Ensembl"/>
        </authorList>
    </citation>
    <scope>IDENTIFICATION</scope>
</reference>
<evidence type="ECO:0000256" key="6">
    <source>
        <dbReference type="ARBA" id="ARBA00022989"/>
    </source>
</evidence>
<keyword evidence="6 14" id="KW-1133">Transmembrane helix</keyword>
<keyword evidence="8" id="KW-0297">G-protein coupled receptor</keyword>
<proteinExistence type="predicted"/>
<evidence type="ECO:0000259" key="15">
    <source>
        <dbReference type="PROSITE" id="PS50262"/>
    </source>
</evidence>
<evidence type="ECO:0000256" key="2">
    <source>
        <dbReference type="ARBA" id="ARBA00022543"/>
    </source>
</evidence>
<dbReference type="CTD" id="570397"/>
<sequence>MQLSDEDDAFQSNIPVSLDITVAVVYFVFGICSLFGNTTLLYVSYKKKHLLKPAEYFIINLAISDLGLTLSLYPLAITSSIYHRWLYGKTACSIYAFCGMLFGICSLTTLTLLSMVCFLKVCYPLYGNRFNSAHGHLLIACAWIYALLFACSPLAHWGEYGPEPYGTACCIDWHLSNEHTMARSYTLALFIFCYILPCCVIVASYTGILVTVQASRKTMEQHASRQTQMSGIQTIIVKLSVAVCIGFFTAWSPYAVVSMWATFGHINNIPPMAFALPAMFAKSSTIYNPIIYLMLRPNIRRMMRRDMCTLCHICVRSCFCPQRPGNCCSKPEIRVRLHTIPRQNNQLPSSHSAPQLSVVSSKNYSDERKNACECLTHDPQTCNVPEAAAAAADRESCKDRVTAVQQTHSNQESVSVGHRKSLLATMCTKRTSETDNLNINLEMVPGHAKVAWP</sequence>
<dbReference type="OrthoDB" id="2101615at2759"/>
<evidence type="ECO:0000313" key="16">
    <source>
        <dbReference type="Ensembl" id="ENSCSEP00000015467.1"/>
    </source>
</evidence>
<dbReference type="GO" id="GO:0004930">
    <property type="term" value="F:G protein-coupled receptor activity"/>
    <property type="evidence" value="ECO:0007669"/>
    <property type="project" value="UniProtKB-KW"/>
</dbReference>
<keyword evidence="2" id="KW-0600">Photoreceptor protein</keyword>
<dbReference type="FunFam" id="1.20.1070.10:FF:000219">
    <property type="entry name" value="Opsin 5-like 2"/>
    <property type="match status" value="1"/>
</dbReference>
<dbReference type="Gene3D" id="1.20.1070.10">
    <property type="entry name" value="Rhodopsin 7-helix transmembrane proteins"/>
    <property type="match status" value="1"/>
</dbReference>
<evidence type="ECO:0000256" key="11">
    <source>
        <dbReference type="ARBA" id="ARBA00023170"/>
    </source>
</evidence>
<dbReference type="GeneTree" id="ENSGT01120000271854"/>
<dbReference type="Proteomes" id="UP000265120">
    <property type="component" value="Chromosome 20"/>
</dbReference>
<keyword evidence="12" id="KW-0325">Glycoprotein</keyword>
<dbReference type="GO" id="GO:0016020">
    <property type="term" value="C:membrane"/>
    <property type="evidence" value="ECO:0007669"/>
    <property type="project" value="UniProtKB-SubCell"/>
</dbReference>
<evidence type="ECO:0000256" key="10">
    <source>
        <dbReference type="ARBA" id="ARBA00023157"/>
    </source>
</evidence>
<keyword evidence="13" id="KW-0807">Transducer</keyword>
<dbReference type="CDD" id="cd15074">
    <property type="entry name" value="7tmA_Opsin5_neuropsin"/>
    <property type="match status" value="1"/>
</dbReference>
<keyword evidence="7" id="KW-0157">Chromophore</keyword>
<dbReference type="InterPro" id="IPR000276">
    <property type="entry name" value="GPCR_Rhodpsn"/>
</dbReference>
<feature type="transmembrane region" description="Helical" evidence="14">
    <location>
        <begin position="20"/>
        <end position="45"/>
    </location>
</feature>
<evidence type="ECO:0000256" key="13">
    <source>
        <dbReference type="ARBA" id="ARBA00023224"/>
    </source>
</evidence>
<feature type="transmembrane region" description="Helical" evidence="14">
    <location>
        <begin position="187"/>
        <end position="214"/>
    </location>
</feature>
<dbReference type="Pfam" id="PF00001">
    <property type="entry name" value="7tm_1"/>
    <property type="match status" value="1"/>
</dbReference>
<evidence type="ECO:0000256" key="14">
    <source>
        <dbReference type="SAM" id="Phobius"/>
    </source>
</evidence>
<dbReference type="Ensembl" id="ENSCSET00000015656.1">
    <property type="protein sequence ID" value="ENSCSEP00000015467.1"/>
    <property type="gene ID" value="ENSCSEG00000009941.1"/>
</dbReference>
<dbReference type="RefSeq" id="XP_008332521.1">
    <property type="nucleotide sequence ID" value="XM_008334299.2"/>
</dbReference>
<evidence type="ECO:0000256" key="4">
    <source>
        <dbReference type="ARBA" id="ARBA00022692"/>
    </source>
</evidence>
<dbReference type="GO" id="GO:0007601">
    <property type="term" value="P:visual perception"/>
    <property type="evidence" value="ECO:0007669"/>
    <property type="project" value="InterPro"/>
</dbReference>
<dbReference type="PROSITE" id="PS50262">
    <property type="entry name" value="G_PROTEIN_RECEP_F1_2"/>
    <property type="match status" value="1"/>
</dbReference>
<feature type="transmembrane region" description="Helical" evidence="14">
    <location>
        <begin position="274"/>
        <end position="295"/>
    </location>
</feature>
<protein>
    <submittedName>
        <fullName evidence="16">Opsin 7, group member a</fullName>
    </submittedName>
</protein>
<keyword evidence="10" id="KW-1015">Disulfide bond</keyword>
<dbReference type="InterPro" id="IPR002962">
    <property type="entry name" value="Peropsin"/>
</dbReference>
<feature type="transmembrane region" description="Helical" evidence="14">
    <location>
        <begin position="94"/>
        <end position="123"/>
    </location>
</feature>
<keyword evidence="5" id="KW-0681">Retinal protein</keyword>
<reference evidence="16" key="3">
    <citation type="submission" date="2025-09" db="UniProtKB">
        <authorList>
            <consortium name="Ensembl"/>
        </authorList>
    </citation>
    <scope>IDENTIFICATION</scope>
</reference>
<dbReference type="GeneID" id="103396278"/>
<dbReference type="GO" id="GO:0009881">
    <property type="term" value="F:photoreceptor activity"/>
    <property type="evidence" value="ECO:0007669"/>
    <property type="project" value="UniProtKB-KW"/>
</dbReference>
<evidence type="ECO:0000256" key="8">
    <source>
        <dbReference type="ARBA" id="ARBA00023040"/>
    </source>
</evidence>
<comment type="subcellular location">
    <subcellularLocation>
        <location evidence="1">Membrane</location>
        <topology evidence="1">Multi-pass membrane protein</topology>
    </subcellularLocation>
</comment>
<dbReference type="InterPro" id="IPR050125">
    <property type="entry name" value="GPCR_opsins"/>
</dbReference>
<dbReference type="KEGG" id="csem:103396278"/>
<feature type="transmembrane region" description="Helical" evidence="14">
    <location>
        <begin position="135"/>
        <end position="155"/>
    </location>
</feature>
<evidence type="ECO:0000256" key="3">
    <source>
        <dbReference type="ARBA" id="ARBA00022606"/>
    </source>
</evidence>
<evidence type="ECO:0000256" key="5">
    <source>
        <dbReference type="ARBA" id="ARBA00022925"/>
    </source>
</evidence>
<dbReference type="InterPro" id="IPR017452">
    <property type="entry name" value="GPCR_Rhodpsn_7TM"/>
</dbReference>
<dbReference type="PRINTS" id="PR01244">
    <property type="entry name" value="PEROPSIN"/>
</dbReference>
<accession>A0A3P8VM98</accession>
<keyword evidence="9 14" id="KW-0472">Membrane</keyword>
<dbReference type="PROSITE" id="PS00238">
    <property type="entry name" value="OPSIN"/>
    <property type="match status" value="1"/>
</dbReference>
<feature type="domain" description="G-protein coupled receptors family 1 profile" evidence="15">
    <location>
        <begin position="36"/>
        <end position="292"/>
    </location>
</feature>
<evidence type="ECO:0000313" key="17">
    <source>
        <dbReference type="Proteomes" id="UP000265120"/>
    </source>
</evidence>
<keyword evidence="3" id="KW-0716">Sensory transduction</keyword>
<keyword evidence="4 14" id="KW-0812">Transmembrane</keyword>
<dbReference type="AlphaFoldDB" id="A0A3P8VM98"/>
<reference evidence="16 17" key="1">
    <citation type="journal article" date="2014" name="Nat. Genet.">
        <title>Whole-genome sequence of a flatfish provides insights into ZW sex chromosome evolution and adaptation to a benthic lifestyle.</title>
        <authorList>
            <person name="Chen S."/>
            <person name="Zhang G."/>
            <person name="Shao C."/>
            <person name="Huang Q."/>
            <person name="Liu G."/>
            <person name="Zhang P."/>
            <person name="Song W."/>
            <person name="An N."/>
            <person name="Chalopin D."/>
            <person name="Volff J.N."/>
            <person name="Hong Y."/>
            <person name="Li Q."/>
            <person name="Sha Z."/>
            <person name="Zhou H."/>
            <person name="Xie M."/>
            <person name="Yu Q."/>
            <person name="Liu Y."/>
            <person name="Xiang H."/>
            <person name="Wang N."/>
            <person name="Wu K."/>
            <person name="Yang C."/>
            <person name="Zhou Q."/>
            <person name="Liao X."/>
            <person name="Yang L."/>
            <person name="Hu Q."/>
            <person name="Zhang J."/>
            <person name="Meng L."/>
            <person name="Jin L."/>
            <person name="Tian Y."/>
            <person name="Lian J."/>
            <person name="Yang J."/>
            <person name="Miao G."/>
            <person name="Liu S."/>
            <person name="Liang Z."/>
            <person name="Yan F."/>
            <person name="Li Y."/>
            <person name="Sun B."/>
            <person name="Zhang H."/>
            <person name="Zhang J."/>
            <person name="Zhu Y."/>
            <person name="Du M."/>
            <person name="Zhao Y."/>
            <person name="Schartl M."/>
            <person name="Tang Q."/>
            <person name="Wang J."/>
        </authorList>
    </citation>
    <scope>NUCLEOTIDE SEQUENCE</scope>
</reference>
<dbReference type="PANTHER" id="PTHR24240">
    <property type="entry name" value="OPSIN"/>
    <property type="match status" value="1"/>
</dbReference>
<evidence type="ECO:0000256" key="7">
    <source>
        <dbReference type="ARBA" id="ARBA00022991"/>
    </source>
</evidence>
<keyword evidence="11" id="KW-0675">Receptor</keyword>
<dbReference type="InterPro" id="IPR027430">
    <property type="entry name" value="Retinal_BS"/>
</dbReference>
<dbReference type="FunCoup" id="A0A3P8VM98">
    <property type="interactions" value="5"/>
</dbReference>
<dbReference type="PRINTS" id="PR00237">
    <property type="entry name" value="GPCRRHODOPSN"/>
</dbReference>
<name>A0A3P8VM98_CYNSE</name>
<dbReference type="GO" id="GO:0007602">
    <property type="term" value="P:phototransduction"/>
    <property type="evidence" value="ECO:0007669"/>
    <property type="project" value="UniProtKB-KW"/>
</dbReference>
<organism evidence="16 17">
    <name type="scientific">Cynoglossus semilaevis</name>
    <name type="common">Tongue sole</name>
    <dbReference type="NCBI Taxonomy" id="244447"/>
    <lineage>
        <taxon>Eukaryota</taxon>
        <taxon>Metazoa</taxon>
        <taxon>Chordata</taxon>
        <taxon>Craniata</taxon>
        <taxon>Vertebrata</taxon>
        <taxon>Euteleostomi</taxon>
        <taxon>Actinopterygii</taxon>
        <taxon>Neopterygii</taxon>
        <taxon>Teleostei</taxon>
        <taxon>Neoteleostei</taxon>
        <taxon>Acanthomorphata</taxon>
        <taxon>Carangaria</taxon>
        <taxon>Pleuronectiformes</taxon>
        <taxon>Pleuronectoidei</taxon>
        <taxon>Cynoglossidae</taxon>
        <taxon>Cynoglossinae</taxon>
        <taxon>Cynoglossus</taxon>
    </lineage>
</organism>
<evidence type="ECO:0000256" key="1">
    <source>
        <dbReference type="ARBA" id="ARBA00004141"/>
    </source>
</evidence>
<feature type="transmembrane region" description="Helical" evidence="14">
    <location>
        <begin position="57"/>
        <end position="82"/>
    </location>
</feature>
<evidence type="ECO:0000256" key="9">
    <source>
        <dbReference type="ARBA" id="ARBA00023136"/>
    </source>
</evidence>
<evidence type="ECO:0000256" key="12">
    <source>
        <dbReference type="ARBA" id="ARBA00023180"/>
    </source>
</evidence>